<comment type="caution">
    <text evidence="1">The sequence shown here is derived from an EMBL/GenBank/DDBJ whole genome shotgun (WGS) entry which is preliminary data.</text>
</comment>
<dbReference type="Proteomes" id="UP000016498">
    <property type="component" value="Unassembled WGS sequence"/>
</dbReference>
<name>U1Q6G5_9ACTO</name>
<accession>U1Q6G5</accession>
<organism evidence="1 2">
    <name type="scientific">Actinomyces johnsonii F0510</name>
    <dbReference type="NCBI Taxonomy" id="1227262"/>
    <lineage>
        <taxon>Bacteria</taxon>
        <taxon>Bacillati</taxon>
        <taxon>Actinomycetota</taxon>
        <taxon>Actinomycetes</taxon>
        <taxon>Actinomycetales</taxon>
        <taxon>Actinomycetaceae</taxon>
        <taxon>Actinomyces</taxon>
    </lineage>
</organism>
<dbReference type="PATRIC" id="fig|1227262.3.peg.131"/>
<dbReference type="EMBL" id="AWSD01000017">
    <property type="protein sequence ID" value="ERH23435.1"/>
    <property type="molecule type" value="Genomic_DNA"/>
</dbReference>
<dbReference type="AlphaFoldDB" id="U1Q6G5"/>
<protein>
    <submittedName>
        <fullName evidence="1">Uncharacterized protein</fullName>
    </submittedName>
</protein>
<evidence type="ECO:0000313" key="2">
    <source>
        <dbReference type="Proteomes" id="UP000016498"/>
    </source>
</evidence>
<proteinExistence type="predicted"/>
<sequence>MVWTAVPRLSSGISCDDVPPRAMPEILSDRLEREGAWSVRWIHSVYKSDTGKRGLCEYLGALPADEKQKMMDLYRNRPKPRR</sequence>
<gene>
    <name evidence="1" type="ORF">HMPREF1549_00168</name>
</gene>
<reference evidence="1 2" key="1">
    <citation type="submission" date="2013-06" db="EMBL/GenBank/DDBJ databases">
        <authorList>
            <person name="Weinstock G."/>
            <person name="Sodergren E."/>
            <person name="Lobos E.A."/>
            <person name="Fulton L."/>
            <person name="Fulton R."/>
            <person name="Courtney L."/>
            <person name="Fronick C."/>
            <person name="O'Laughlin M."/>
            <person name="Godfrey J."/>
            <person name="Wilson R.M."/>
            <person name="Miner T."/>
            <person name="Farmer C."/>
            <person name="Delehaunty K."/>
            <person name="Cordes M."/>
            <person name="Minx P."/>
            <person name="Tomlinson C."/>
            <person name="Chen J."/>
            <person name="Wollam A."/>
            <person name="Pepin K.H."/>
            <person name="Bhonagiri V."/>
            <person name="Zhang X."/>
            <person name="Warren W."/>
            <person name="Mitreva M."/>
            <person name="Mardis E.R."/>
            <person name="Wilson R.K."/>
        </authorList>
    </citation>
    <scope>NUCLEOTIDE SEQUENCE [LARGE SCALE GENOMIC DNA]</scope>
    <source>
        <strain evidence="1 2">F0510</strain>
    </source>
</reference>
<dbReference type="HOGENOM" id="CLU_2550714_0_0_11"/>
<evidence type="ECO:0000313" key="1">
    <source>
        <dbReference type="EMBL" id="ERH23435.1"/>
    </source>
</evidence>